<feature type="domain" description="AB hydrolase-1" evidence="2">
    <location>
        <begin position="43"/>
        <end position="278"/>
    </location>
</feature>
<dbReference type="Gene3D" id="3.40.50.1820">
    <property type="entry name" value="alpha/beta hydrolase"/>
    <property type="match status" value="1"/>
</dbReference>
<dbReference type="PRINTS" id="PR00111">
    <property type="entry name" value="ABHYDROLASE"/>
</dbReference>
<dbReference type="NCBIfam" id="NF002043">
    <property type="entry name" value="PRK00870.1"/>
    <property type="match status" value="1"/>
</dbReference>
<comment type="caution">
    <text evidence="3">The sequence shown here is derived from an EMBL/GenBank/DDBJ whole genome shotgun (WGS) entry which is preliminary data.</text>
</comment>
<keyword evidence="4" id="KW-1185">Reference proteome</keyword>
<dbReference type="InterPro" id="IPR000073">
    <property type="entry name" value="AB_hydrolase_1"/>
</dbReference>
<dbReference type="PANTHER" id="PTHR42977">
    <property type="entry name" value="HYDROLASE-RELATED"/>
    <property type="match status" value="1"/>
</dbReference>
<dbReference type="Proteomes" id="UP001596398">
    <property type="component" value="Unassembled WGS sequence"/>
</dbReference>
<protein>
    <submittedName>
        <fullName evidence="3">Haloalkane dehalogenase</fullName>
        <ecNumber evidence="3">3.8.1.5</ecNumber>
    </submittedName>
</protein>
<accession>A0ABD5ZJX8</accession>
<name>A0ABD5ZJX8_9EURY</name>
<sequence>MPLRSTPEEAFADVPDYDYPVSYRSVGEPDMAYVDVDGDGDETFLCLHGEPTWGFLYRKLIPGLRERGRVVVPDAVGFGRSDKYTERDEYSFRMHYDALGAFVEGLDLTDITLVCQDWGGILGLTYAANNPERFARLVPMNTGVPTGTQEMPPEWEEFRAFVERVEELPVGMLIQNATATELSDEVLAAYEAPYPDQELTAGAREWPDMVPRKGGGDGAEMTRAAASKLGEWDKPTYVLFSDADPITRDNRDPLREHIPTARDQPDRWIADAMHFLQEDAGEEIAEEIVAFVDRTTR</sequence>
<dbReference type="EMBL" id="JBHTAP010000001">
    <property type="protein sequence ID" value="MFC7233778.1"/>
    <property type="molecule type" value="Genomic_DNA"/>
</dbReference>
<dbReference type="GO" id="GO:0018786">
    <property type="term" value="F:haloalkane dehalogenase activity"/>
    <property type="evidence" value="ECO:0007669"/>
    <property type="project" value="UniProtKB-EC"/>
</dbReference>
<proteinExistence type="predicted"/>
<dbReference type="InterPro" id="IPR051340">
    <property type="entry name" value="Haloalkane_dehalogenase"/>
</dbReference>
<dbReference type="EC" id="3.8.1.5" evidence="3"/>
<evidence type="ECO:0000313" key="4">
    <source>
        <dbReference type="Proteomes" id="UP001596398"/>
    </source>
</evidence>
<dbReference type="InterPro" id="IPR000639">
    <property type="entry name" value="Epox_hydrolase-like"/>
</dbReference>
<evidence type="ECO:0000259" key="2">
    <source>
        <dbReference type="Pfam" id="PF00561"/>
    </source>
</evidence>
<evidence type="ECO:0000313" key="3">
    <source>
        <dbReference type="EMBL" id="MFC7233778.1"/>
    </source>
</evidence>
<dbReference type="RefSeq" id="WP_276234775.1">
    <property type="nucleotide sequence ID" value="NZ_CP119802.1"/>
</dbReference>
<dbReference type="GeneID" id="79265436"/>
<dbReference type="PANTHER" id="PTHR42977:SF3">
    <property type="entry name" value="AB HYDROLASE-1 DOMAIN-CONTAINING PROTEIN"/>
    <property type="match status" value="1"/>
</dbReference>
<dbReference type="SUPFAM" id="SSF53474">
    <property type="entry name" value="alpha/beta-Hydrolases"/>
    <property type="match status" value="1"/>
</dbReference>
<organism evidence="3 4">
    <name type="scientific">Halosegnis marinus</name>
    <dbReference type="NCBI Taxonomy" id="3034023"/>
    <lineage>
        <taxon>Archaea</taxon>
        <taxon>Methanobacteriati</taxon>
        <taxon>Methanobacteriota</taxon>
        <taxon>Stenosarchaea group</taxon>
        <taxon>Halobacteria</taxon>
        <taxon>Halobacteriales</taxon>
        <taxon>Natronomonadaceae</taxon>
        <taxon>Halosegnis</taxon>
    </lineage>
</organism>
<keyword evidence="1 3" id="KW-0378">Hydrolase</keyword>
<dbReference type="PRINTS" id="PR00412">
    <property type="entry name" value="EPOXHYDRLASE"/>
</dbReference>
<dbReference type="Pfam" id="PF00561">
    <property type="entry name" value="Abhydrolase_1"/>
    <property type="match status" value="1"/>
</dbReference>
<evidence type="ECO:0000256" key="1">
    <source>
        <dbReference type="ARBA" id="ARBA00022801"/>
    </source>
</evidence>
<gene>
    <name evidence="3" type="ORF">ACFQJ4_00455</name>
</gene>
<dbReference type="InterPro" id="IPR029058">
    <property type="entry name" value="AB_hydrolase_fold"/>
</dbReference>
<dbReference type="AlphaFoldDB" id="A0ABD5ZJX8"/>
<reference evidence="3 4" key="1">
    <citation type="journal article" date="2019" name="Int. J. Syst. Evol. Microbiol.">
        <title>The Global Catalogue of Microorganisms (GCM) 10K type strain sequencing project: providing services to taxonomists for standard genome sequencing and annotation.</title>
        <authorList>
            <consortium name="The Broad Institute Genomics Platform"/>
            <consortium name="The Broad Institute Genome Sequencing Center for Infectious Disease"/>
            <person name="Wu L."/>
            <person name="Ma J."/>
        </authorList>
    </citation>
    <scope>NUCLEOTIDE SEQUENCE [LARGE SCALE GENOMIC DNA]</scope>
    <source>
        <strain evidence="3 4">DT85</strain>
    </source>
</reference>